<dbReference type="OrthoDB" id="6339427at2759"/>
<evidence type="ECO:0000259" key="1">
    <source>
        <dbReference type="Pfam" id="PF12937"/>
    </source>
</evidence>
<dbReference type="EMBL" id="LGUA01002548">
    <property type="protein sequence ID" value="OAX77430.1"/>
    <property type="molecule type" value="Genomic_DNA"/>
</dbReference>
<sequence>MSSNAGAGLVNLPRELIQMIALLVPEDSDLCRMARTCRYLAEAIIPPNSGVWRTRFLDQYDHPPPDKTSEEVRIEYKVRGIMLAQIPSFQNGEGSREKLWLSVLTTLLVESYNASSNQQGDETCISRNHARIKGAIMSSDFLNHPIFGNDANSIIMPSRPYLATQLVATYLAIDLRLSFRSLRTDYDLKVVYICDSTRPFRRITASDDEEEIDLYQLLHIRNFWKRHLTNPDEDTFYRSYRNMPEILRPKGWEEGFGNKTSFGNRWLGYY</sequence>
<proteinExistence type="predicted"/>
<dbReference type="Pfam" id="PF12937">
    <property type="entry name" value="F-box-like"/>
    <property type="match status" value="1"/>
</dbReference>
<name>A0A1B7NLG8_9EURO</name>
<dbReference type="InterPro" id="IPR001810">
    <property type="entry name" value="F-box_dom"/>
</dbReference>
<feature type="domain" description="F-box" evidence="1">
    <location>
        <begin position="10"/>
        <end position="57"/>
    </location>
</feature>
<comment type="caution">
    <text evidence="2">The sequence shown here is derived from an EMBL/GenBank/DDBJ whole genome shotgun (WGS) entry which is preliminary data.</text>
</comment>
<dbReference type="STRING" id="1658172.A0A1B7NLG8"/>
<organism evidence="2 3">
    <name type="scientific">Emergomyces africanus</name>
    <dbReference type="NCBI Taxonomy" id="1955775"/>
    <lineage>
        <taxon>Eukaryota</taxon>
        <taxon>Fungi</taxon>
        <taxon>Dikarya</taxon>
        <taxon>Ascomycota</taxon>
        <taxon>Pezizomycotina</taxon>
        <taxon>Eurotiomycetes</taxon>
        <taxon>Eurotiomycetidae</taxon>
        <taxon>Onygenales</taxon>
        <taxon>Ajellomycetaceae</taxon>
        <taxon>Emergomyces</taxon>
    </lineage>
</organism>
<evidence type="ECO:0000313" key="3">
    <source>
        <dbReference type="Proteomes" id="UP000091918"/>
    </source>
</evidence>
<dbReference type="SUPFAM" id="SSF81383">
    <property type="entry name" value="F-box domain"/>
    <property type="match status" value="1"/>
</dbReference>
<dbReference type="AlphaFoldDB" id="A0A1B7NLG8"/>
<accession>A0A1B7NLG8</accession>
<feature type="non-terminal residue" evidence="2">
    <location>
        <position position="270"/>
    </location>
</feature>
<protein>
    <recommendedName>
        <fullName evidence="1">F-box domain-containing protein</fullName>
    </recommendedName>
</protein>
<gene>
    <name evidence="2" type="ORF">ACJ72_08271</name>
</gene>
<keyword evidence="3" id="KW-1185">Reference proteome</keyword>
<reference evidence="2 3" key="1">
    <citation type="submission" date="2015-07" db="EMBL/GenBank/DDBJ databases">
        <title>Emmonsia species relationships and genome sequence.</title>
        <authorList>
            <person name="Cuomo C.A."/>
            <person name="Schwartz I.S."/>
            <person name="Kenyon C."/>
            <person name="de Hoog G.S."/>
            <person name="Govender N.P."/>
            <person name="Botha A."/>
            <person name="Moreno L."/>
            <person name="de Vries M."/>
            <person name="Munoz J.F."/>
            <person name="Stielow J.B."/>
        </authorList>
    </citation>
    <scope>NUCLEOTIDE SEQUENCE [LARGE SCALE GENOMIC DNA]</scope>
    <source>
        <strain evidence="2 3">CBS 136260</strain>
    </source>
</reference>
<dbReference type="InterPro" id="IPR036047">
    <property type="entry name" value="F-box-like_dom_sf"/>
</dbReference>
<dbReference type="Proteomes" id="UP000091918">
    <property type="component" value="Unassembled WGS sequence"/>
</dbReference>
<evidence type="ECO:0000313" key="2">
    <source>
        <dbReference type="EMBL" id="OAX77430.1"/>
    </source>
</evidence>